<protein>
    <submittedName>
        <fullName evidence="1">Uncharacterized protein</fullName>
    </submittedName>
</protein>
<dbReference type="AlphaFoldDB" id="A0AAV1RQ54"/>
<organism evidence="1 2">
    <name type="scientific">Dovyalis caffra</name>
    <dbReference type="NCBI Taxonomy" id="77055"/>
    <lineage>
        <taxon>Eukaryota</taxon>
        <taxon>Viridiplantae</taxon>
        <taxon>Streptophyta</taxon>
        <taxon>Embryophyta</taxon>
        <taxon>Tracheophyta</taxon>
        <taxon>Spermatophyta</taxon>
        <taxon>Magnoliopsida</taxon>
        <taxon>eudicotyledons</taxon>
        <taxon>Gunneridae</taxon>
        <taxon>Pentapetalae</taxon>
        <taxon>rosids</taxon>
        <taxon>fabids</taxon>
        <taxon>Malpighiales</taxon>
        <taxon>Salicaceae</taxon>
        <taxon>Flacourtieae</taxon>
        <taxon>Dovyalis</taxon>
    </lineage>
</organism>
<gene>
    <name evidence="1" type="ORF">DCAF_LOCUS13046</name>
</gene>
<reference evidence="1 2" key="1">
    <citation type="submission" date="2024-01" db="EMBL/GenBank/DDBJ databases">
        <authorList>
            <person name="Waweru B."/>
        </authorList>
    </citation>
    <scope>NUCLEOTIDE SEQUENCE [LARGE SCALE GENOMIC DNA]</scope>
</reference>
<keyword evidence="2" id="KW-1185">Reference proteome</keyword>
<proteinExistence type="predicted"/>
<evidence type="ECO:0000313" key="1">
    <source>
        <dbReference type="EMBL" id="CAK7338005.1"/>
    </source>
</evidence>
<evidence type="ECO:0000313" key="2">
    <source>
        <dbReference type="Proteomes" id="UP001314170"/>
    </source>
</evidence>
<accession>A0AAV1RQ54</accession>
<sequence>MIVSCDTFLDAIVVVDKAFYYPQLFATLHNRLQRAYTQSIPLCTESLRADQSPRKVS</sequence>
<dbReference type="Proteomes" id="UP001314170">
    <property type="component" value="Unassembled WGS sequence"/>
</dbReference>
<dbReference type="EMBL" id="CAWUPB010001108">
    <property type="protein sequence ID" value="CAK7338005.1"/>
    <property type="molecule type" value="Genomic_DNA"/>
</dbReference>
<comment type="caution">
    <text evidence="1">The sequence shown here is derived from an EMBL/GenBank/DDBJ whole genome shotgun (WGS) entry which is preliminary data.</text>
</comment>
<name>A0AAV1RQ54_9ROSI</name>